<evidence type="ECO:0000256" key="3">
    <source>
        <dbReference type="ARBA" id="ARBA00022676"/>
    </source>
</evidence>
<reference evidence="12 13" key="1">
    <citation type="journal article" date="2007" name="Nature">
        <title>Evolution of genes and genomes on the Drosophila phylogeny.</title>
        <authorList>
            <consortium name="Drosophila 12 Genomes Consortium"/>
            <person name="Clark A.G."/>
            <person name="Eisen M.B."/>
            <person name="Smith D.R."/>
            <person name="Bergman C.M."/>
            <person name="Oliver B."/>
            <person name="Markow T.A."/>
            <person name="Kaufman T.C."/>
            <person name="Kellis M."/>
            <person name="Gelbart W."/>
            <person name="Iyer V.N."/>
            <person name="Pollard D.A."/>
            <person name="Sackton T.B."/>
            <person name="Larracuente A.M."/>
            <person name="Singh N.D."/>
            <person name="Abad J.P."/>
            <person name="Abt D.N."/>
            <person name="Adryan B."/>
            <person name="Aguade M."/>
            <person name="Akashi H."/>
            <person name="Anderson W.W."/>
            <person name="Aquadro C.F."/>
            <person name="Ardell D.H."/>
            <person name="Arguello R."/>
            <person name="Artieri C.G."/>
            <person name="Barbash D.A."/>
            <person name="Barker D."/>
            <person name="Barsanti P."/>
            <person name="Batterham P."/>
            <person name="Batzoglou S."/>
            <person name="Begun D."/>
            <person name="Bhutkar A."/>
            <person name="Blanco E."/>
            <person name="Bosak S.A."/>
            <person name="Bradley R.K."/>
            <person name="Brand A.D."/>
            <person name="Brent M.R."/>
            <person name="Brooks A.N."/>
            <person name="Brown R.H."/>
            <person name="Butlin R.K."/>
            <person name="Caggese C."/>
            <person name="Calvi B.R."/>
            <person name="Bernardo de Carvalho A."/>
            <person name="Caspi A."/>
            <person name="Castrezana S."/>
            <person name="Celniker S.E."/>
            <person name="Chang J.L."/>
            <person name="Chapple C."/>
            <person name="Chatterji S."/>
            <person name="Chinwalla A."/>
            <person name="Civetta A."/>
            <person name="Clifton S.W."/>
            <person name="Comeron J.M."/>
            <person name="Costello J.C."/>
            <person name="Coyne J.A."/>
            <person name="Daub J."/>
            <person name="David R.G."/>
            <person name="Delcher A.L."/>
            <person name="Delehaunty K."/>
            <person name="Do C.B."/>
            <person name="Ebling H."/>
            <person name="Edwards K."/>
            <person name="Eickbush T."/>
            <person name="Evans J.D."/>
            <person name="Filipski A."/>
            <person name="Findeiss S."/>
            <person name="Freyhult E."/>
            <person name="Fulton L."/>
            <person name="Fulton R."/>
            <person name="Garcia A.C."/>
            <person name="Gardiner A."/>
            <person name="Garfield D.A."/>
            <person name="Garvin B.E."/>
            <person name="Gibson G."/>
            <person name="Gilbert D."/>
            <person name="Gnerre S."/>
            <person name="Godfrey J."/>
            <person name="Good R."/>
            <person name="Gotea V."/>
            <person name="Gravely B."/>
            <person name="Greenberg A.J."/>
            <person name="Griffiths-Jones S."/>
            <person name="Gross S."/>
            <person name="Guigo R."/>
            <person name="Gustafson E.A."/>
            <person name="Haerty W."/>
            <person name="Hahn M.W."/>
            <person name="Halligan D.L."/>
            <person name="Halpern A.L."/>
            <person name="Halter G.M."/>
            <person name="Han M.V."/>
            <person name="Heger A."/>
            <person name="Hillier L."/>
            <person name="Hinrichs A.S."/>
            <person name="Holmes I."/>
            <person name="Hoskins R.A."/>
            <person name="Hubisz M.J."/>
            <person name="Hultmark D."/>
            <person name="Huntley M.A."/>
            <person name="Jaffe D.B."/>
            <person name="Jagadeeshan S."/>
            <person name="Jeck W.R."/>
            <person name="Johnson J."/>
            <person name="Jones C.D."/>
            <person name="Jordan W.C."/>
            <person name="Karpen G.H."/>
            <person name="Kataoka E."/>
            <person name="Keightley P.D."/>
            <person name="Kheradpour P."/>
            <person name="Kirkness E.F."/>
            <person name="Koerich L.B."/>
            <person name="Kristiansen K."/>
            <person name="Kudrna D."/>
            <person name="Kulathinal R.J."/>
            <person name="Kumar S."/>
            <person name="Kwok R."/>
            <person name="Lander E."/>
            <person name="Langley C.H."/>
            <person name="Lapoint R."/>
            <person name="Lazzaro B.P."/>
            <person name="Lee S.J."/>
            <person name="Levesque L."/>
            <person name="Li R."/>
            <person name="Lin C.F."/>
            <person name="Lin M.F."/>
            <person name="Lindblad-Toh K."/>
            <person name="Llopart A."/>
            <person name="Long M."/>
            <person name="Low L."/>
            <person name="Lozovsky E."/>
            <person name="Lu J."/>
            <person name="Luo M."/>
            <person name="Machado C.A."/>
            <person name="Makalowski W."/>
            <person name="Marzo M."/>
            <person name="Matsuda M."/>
            <person name="Matzkin L."/>
            <person name="McAllister B."/>
            <person name="McBride C.S."/>
            <person name="McKernan B."/>
            <person name="McKernan K."/>
            <person name="Mendez-Lago M."/>
            <person name="Minx P."/>
            <person name="Mollenhauer M.U."/>
            <person name="Montooth K."/>
            <person name="Mount S.M."/>
            <person name="Mu X."/>
            <person name="Myers E."/>
            <person name="Negre B."/>
            <person name="Newfeld S."/>
            <person name="Nielsen R."/>
            <person name="Noor M.A."/>
            <person name="O'Grady P."/>
            <person name="Pachter L."/>
            <person name="Papaceit M."/>
            <person name="Parisi M.J."/>
            <person name="Parisi M."/>
            <person name="Parts L."/>
            <person name="Pedersen J.S."/>
            <person name="Pesole G."/>
            <person name="Phillippy A.M."/>
            <person name="Ponting C.P."/>
            <person name="Pop M."/>
            <person name="Porcelli D."/>
            <person name="Powell J.R."/>
            <person name="Prohaska S."/>
            <person name="Pruitt K."/>
            <person name="Puig M."/>
            <person name="Quesneville H."/>
            <person name="Ram K.R."/>
            <person name="Rand D."/>
            <person name="Rasmussen M.D."/>
            <person name="Reed L.K."/>
            <person name="Reenan R."/>
            <person name="Reily A."/>
            <person name="Remington K.A."/>
            <person name="Rieger T.T."/>
            <person name="Ritchie M.G."/>
            <person name="Robin C."/>
            <person name="Rogers Y.H."/>
            <person name="Rohde C."/>
            <person name="Rozas J."/>
            <person name="Rubenfield M.J."/>
            <person name="Ruiz A."/>
            <person name="Russo S."/>
            <person name="Salzberg S.L."/>
            <person name="Sanchez-Gracia A."/>
            <person name="Saranga D.J."/>
            <person name="Sato H."/>
            <person name="Schaeffer S.W."/>
            <person name="Schatz M.C."/>
            <person name="Schlenke T."/>
            <person name="Schwartz R."/>
            <person name="Segarra C."/>
            <person name="Singh R.S."/>
            <person name="Sirot L."/>
            <person name="Sirota M."/>
            <person name="Sisneros N.B."/>
            <person name="Smith C.D."/>
            <person name="Smith T.F."/>
            <person name="Spieth J."/>
            <person name="Stage D.E."/>
            <person name="Stark A."/>
            <person name="Stephan W."/>
            <person name="Strausberg R.L."/>
            <person name="Strempel S."/>
            <person name="Sturgill D."/>
            <person name="Sutton G."/>
            <person name="Sutton G.G."/>
            <person name="Tao W."/>
            <person name="Teichmann S."/>
            <person name="Tobari Y.N."/>
            <person name="Tomimura Y."/>
            <person name="Tsolas J.M."/>
            <person name="Valente V.L."/>
            <person name="Venter E."/>
            <person name="Venter J.C."/>
            <person name="Vicario S."/>
            <person name="Vieira F.G."/>
            <person name="Vilella A.J."/>
            <person name="Villasante A."/>
            <person name="Walenz B."/>
            <person name="Wang J."/>
            <person name="Wasserman M."/>
            <person name="Watts T."/>
            <person name="Wilson D."/>
            <person name="Wilson R.K."/>
            <person name="Wing R.A."/>
            <person name="Wolfner M.F."/>
            <person name="Wong A."/>
            <person name="Wong G.K."/>
            <person name="Wu C.I."/>
            <person name="Wu G."/>
            <person name="Yamamoto D."/>
            <person name="Yang H.P."/>
            <person name="Yang S.P."/>
            <person name="Yorke J.A."/>
            <person name="Yoshida K."/>
            <person name="Zdobnov E."/>
            <person name="Zhang P."/>
            <person name="Zhang Y."/>
            <person name="Zimin A.V."/>
            <person name="Baldwin J."/>
            <person name="Abdouelleil A."/>
            <person name="Abdulkadir J."/>
            <person name="Abebe A."/>
            <person name="Abera B."/>
            <person name="Abreu J."/>
            <person name="Acer S.C."/>
            <person name="Aftuck L."/>
            <person name="Alexander A."/>
            <person name="An P."/>
            <person name="Anderson E."/>
            <person name="Anderson S."/>
            <person name="Arachi H."/>
            <person name="Azer M."/>
            <person name="Bachantsang P."/>
            <person name="Barry A."/>
            <person name="Bayul T."/>
            <person name="Berlin A."/>
            <person name="Bessette D."/>
            <person name="Bloom T."/>
            <person name="Blye J."/>
            <person name="Boguslavskiy L."/>
            <person name="Bonnet C."/>
            <person name="Boukhgalter B."/>
            <person name="Bourzgui I."/>
            <person name="Brown A."/>
            <person name="Cahill P."/>
            <person name="Channer S."/>
            <person name="Cheshatsang Y."/>
            <person name="Chuda L."/>
            <person name="Citroen M."/>
            <person name="Collymore A."/>
            <person name="Cooke P."/>
            <person name="Costello M."/>
            <person name="D'Aco K."/>
            <person name="Daza R."/>
            <person name="De Haan G."/>
            <person name="DeGray S."/>
            <person name="DeMaso C."/>
            <person name="Dhargay N."/>
            <person name="Dooley K."/>
            <person name="Dooley E."/>
            <person name="Doricent M."/>
            <person name="Dorje P."/>
            <person name="Dorjee K."/>
            <person name="Dupes A."/>
            <person name="Elong R."/>
            <person name="Falk J."/>
            <person name="Farina A."/>
            <person name="Faro S."/>
            <person name="Ferguson D."/>
            <person name="Fisher S."/>
            <person name="Foley C.D."/>
            <person name="Franke A."/>
            <person name="Friedrich D."/>
            <person name="Gadbois L."/>
            <person name="Gearin G."/>
            <person name="Gearin C.R."/>
            <person name="Giannoukos G."/>
            <person name="Goode T."/>
            <person name="Graham J."/>
            <person name="Grandbois E."/>
            <person name="Grewal S."/>
            <person name="Gyaltsen K."/>
            <person name="Hafez N."/>
            <person name="Hagos B."/>
            <person name="Hall J."/>
            <person name="Henson C."/>
            <person name="Hollinger A."/>
            <person name="Honan T."/>
            <person name="Huard M.D."/>
            <person name="Hughes L."/>
            <person name="Hurhula B."/>
            <person name="Husby M.E."/>
            <person name="Kamat A."/>
            <person name="Kanga B."/>
            <person name="Kashin S."/>
            <person name="Khazanovich D."/>
            <person name="Kisner P."/>
            <person name="Lance K."/>
            <person name="Lara M."/>
            <person name="Lee W."/>
            <person name="Lennon N."/>
            <person name="Letendre F."/>
            <person name="LeVine R."/>
            <person name="Lipovsky A."/>
            <person name="Liu X."/>
            <person name="Liu J."/>
            <person name="Liu S."/>
            <person name="Lokyitsang T."/>
            <person name="Lokyitsang Y."/>
            <person name="Lubonja R."/>
            <person name="Lui A."/>
            <person name="MacDonald P."/>
            <person name="Magnisalis V."/>
            <person name="Maru K."/>
            <person name="Matthews C."/>
            <person name="McCusker W."/>
            <person name="McDonough S."/>
            <person name="Mehta T."/>
            <person name="Meldrim J."/>
            <person name="Meneus L."/>
            <person name="Mihai O."/>
            <person name="Mihalev A."/>
            <person name="Mihova T."/>
            <person name="Mittelman R."/>
            <person name="Mlenga V."/>
            <person name="Montmayeur A."/>
            <person name="Mulrain L."/>
            <person name="Navidi A."/>
            <person name="Naylor J."/>
            <person name="Negash T."/>
            <person name="Nguyen T."/>
            <person name="Nguyen N."/>
            <person name="Nicol R."/>
            <person name="Norbu C."/>
            <person name="Norbu N."/>
            <person name="Novod N."/>
            <person name="O'Neill B."/>
            <person name="Osman S."/>
            <person name="Markiewicz E."/>
            <person name="Oyono O.L."/>
            <person name="Patti C."/>
            <person name="Phunkhang P."/>
            <person name="Pierre F."/>
            <person name="Priest M."/>
            <person name="Raghuraman S."/>
            <person name="Rege F."/>
            <person name="Reyes R."/>
            <person name="Rise C."/>
            <person name="Rogov P."/>
            <person name="Ross K."/>
            <person name="Ryan E."/>
            <person name="Settipalli S."/>
            <person name="Shea T."/>
            <person name="Sherpa N."/>
            <person name="Shi L."/>
            <person name="Shih D."/>
            <person name="Sparrow T."/>
            <person name="Spaulding J."/>
            <person name="Stalker J."/>
            <person name="Stange-Thomann N."/>
            <person name="Stavropoulos S."/>
            <person name="Stone C."/>
            <person name="Strader C."/>
            <person name="Tesfaye S."/>
            <person name="Thomson T."/>
            <person name="Thoulutsang Y."/>
            <person name="Thoulutsang D."/>
            <person name="Topham K."/>
            <person name="Topping I."/>
            <person name="Tsamla T."/>
            <person name="Vassiliev H."/>
            <person name="Vo A."/>
            <person name="Wangchuk T."/>
            <person name="Wangdi T."/>
            <person name="Weiand M."/>
            <person name="Wilkinson J."/>
            <person name="Wilson A."/>
            <person name="Yadav S."/>
            <person name="Young G."/>
            <person name="Yu Q."/>
            <person name="Zembek L."/>
            <person name="Zhong D."/>
            <person name="Zimmer A."/>
            <person name="Zwirko Z."/>
            <person name="Jaffe D.B."/>
            <person name="Alvarez P."/>
            <person name="Brockman W."/>
            <person name="Butler J."/>
            <person name="Chin C."/>
            <person name="Gnerre S."/>
            <person name="Grabherr M."/>
            <person name="Kleber M."/>
            <person name="Mauceli E."/>
            <person name="MacCallum I."/>
        </authorList>
    </citation>
    <scope>NUCLEOTIDE SEQUENCE [LARGE SCALE GENOMIC DNA]</scope>
    <source>
        <strain evidence="13">MSH-3 / Tucson 14011-0111.49</strain>
    </source>
</reference>
<keyword evidence="6" id="KW-0735">Signal-anchor</keyword>
<dbReference type="Proteomes" id="UP000008744">
    <property type="component" value="Unassembled WGS sequence"/>
</dbReference>
<keyword evidence="3 11" id="KW-0328">Glycosyltransferase</keyword>
<dbReference type="SMR" id="B4H8T7"/>
<dbReference type="OMA" id="ISNAQYG"/>
<evidence type="ECO:0000313" key="13">
    <source>
        <dbReference type="Proteomes" id="UP000008744"/>
    </source>
</evidence>
<dbReference type="GO" id="GO:0006493">
    <property type="term" value="P:protein O-linked glycosylation"/>
    <property type="evidence" value="ECO:0007669"/>
    <property type="project" value="TreeGrafter"/>
</dbReference>
<dbReference type="EMBL" id="CH479225">
    <property type="protein sequence ID" value="EDW35146.1"/>
    <property type="molecule type" value="Genomic_DNA"/>
</dbReference>
<accession>B4H8T7</accession>
<evidence type="ECO:0000256" key="5">
    <source>
        <dbReference type="ARBA" id="ARBA00022692"/>
    </source>
</evidence>
<evidence type="ECO:0000256" key="4">
    <source>
        <dbReference type="ARBA" id="ARBA00022679"/>
    </source>
</evidence>
<keyword evidence="13" id="KW-1185">Reference proteome</keyword>
<dbReference type="PhylomeDB" id="B4H8T7"/>
<name>B4H8T7_DROPE</name>
<evidence type="ECO:0000256" key="11">
    <source>
        <dbReference type="RuleBase" id="RU363063"/>
    </source>
</evidence>
<keyword evidence="4" id="KW-0808">Transferase</keyword>
<organism evidence="13">
    <name type="scientific">Drosophila persimilis</name>
    <name type="common">Fruit fly</name>
    <dbReference type="NCBI Taxonomy" id="7234"/>
    <lineage>
        <taxon>Eukaryota</taxon>
        <taxon>Metazoa</taxon>
        <taxon>Ecdysozoa</taxon>
        <taxon>Arthropoda</taxon>
        <taxon>Hexapoda</taxon>
        <taxon>Insecta</taxon>
        <taxon>Pterygota</taxon>
        <taxon>Neoptera</taxon>
        <taxon>Endopterygota</taxon>
        <taxon>Diptera</taxon>
        <taxon>Brachycera</taxon>
        <taxon>Muscomorpha</taxon>
        <taxon>Ephydroidea</taxon>
        <taxon>Drosophilidae</taxon>
        <taxon>Drosophila</taxon>
        <taxon>Sophophora</taxon>
    </lineage>
</organism>
<evidence type="ECO:0000256" key="10">
    <source>
        <dbReference type="ARBA" id="ARBA00023180"/>
    </source>
</evidence>
<evidence type="ECO:0000256" key="9">
    <source>
        <dbReference type="ARBA" id="ARBA00023136"/>
    </source>
</evidence>
<dbReference type="OrthoDB" id="5512589at2759"/>
<dbReference type="FunFam" id="3.90.550.50:FF:000001">
    <property type="entry name" value="Hexosyltransferase"/>
    <property type="match status" value="1"/>
</dbReference>
<keyword evidence="9" id="KW-0472">Membrane</keyword>
<dbReference type="AlphaFoldDB" id="B4H8T7"/>
<comment type="similarity">
    <text evidence="2 11">Belongs to the glycosyltransferase 31 family.</text>
</comment>
<evidence type="ECO:0000256" key="7">
    <source>
        <dbReference type="ARBA" id="ARBA00022989"/>
    </source>
</evidence>
<keyword evidence="8 11" id="KW-0333">Golgi apparatus</keyword>
<sequence length="296" mass="34829">MKKYSSSIQTLSGPSALPVLRELAMKLYEPGHLNEEIDIQKICMHRGLSLRLLILITSAQSNFKERMSIRRTWMNYGSRQIVGMAFILGRTTNASLNESLNKENNIYGDMIRGHFIDSYFNLTLKTISMLEWADTHCPNVKFILKTDDDMFINVPKLLDFIDARYKNDRTIYGRLVEDWKPIRKRTSKYFVPYKLYNGWQYPPFTTGPAYLLTGDIVHELYVQSLNTYYIQLEDVFITGFVAKRLKIRREHANEFLNSRISLRPCKIRNVISVHKIKPREQYHLWRDLLDSTIKCK</sequence>
<protein>
    <recommendedName>
        <fullName evidence="11">Hexosyltransferase</fullName>
        <ecNumber evidence="11">2.4.1.-</ecNumber>
    </recommendedName>
</protein>
<evidence type="ECO:0000256" key="6">
    <source>
        <dbReference type="ARBA" id="ARBA00022968"/>
    </source>
</evidence>
<dbReference type="KEGG" id="dpe:6602236"/>
<evidence type="ECO:0000256" key="8">
    <source>
        <dbReference type="ARBA" id="ARBA00023034"/>
    </source>
</evidence>
<dbReference type="EC" id="2.4.1.-" evidence="11"/>
<dbReference type="eggNOG" id="KOG2287">
    <property type="taxonomic scope" value="Eukaryota"/>
</dbReference>
<gene>
    <name evidence="12" type="primary">Dper\GL24766</name>
    <name evidence="12" type="ORF">Dper_GL24766</name>
</gene>
<keyword evidence="10" id="KW-0325">Glycoprotein</keyword>
<dbReference type="InterPro" id="IPR002659">
    <property type="entry name" value="Glyco_trans_31"/>
</dbReference>
<dbReference type="Pfam" id="PF01762">
    <property type="entry name" value="Galactosyl_T"/>
    <property type="match status" value="1"/>
</dbReference>
<dbReference type="HOGENOM" id="CLU_036849_2_3_1"/>
<dbReference type="Gene3D" id="3.90.550.50">
    <property type="match status" value="1"/>
</dbReference>
<keyword evidence="7" id="KW-1133">Transmembrane helix</keyword>
<dbReference type="PANTHER" id="PTHR11214">
    <property type="entry name" value="BETA-1,3-N-ACETYLGLUCOSAMINYLTRANSFERASE"/>
    <property type="match status" value="1"/>
</dbReference>
<dbReference type="GO" id="GO:0000139">
    <property type="term" value="C:Golgi membrane"/>
    <property type="evidence" value="ECO:0007669"/>
    <property type="project" value="UniProtKB-SubCell"/>
</dbReference>
<evidence type="ECO:0000313" key="12">
    <source>
        <dbReference type="EMBL" id="EDW35146.1"/>
    </source>
</evidence>
<proteinExistence type="inferred from homology"/>
<keyword evidence="5" id="KW-0812">Transmembrane</keyword>
<comment type="subcellular location">
    <subcellularLocation>
        <location evidence="1 11">Golgi apparatus membrane</location>
        <topology evidence="1 11">Single-pass type II membrane protein</topology>
    </subcellularLocation>
</comment>
<dbReference type="PANTHER" id="PTHR11214:SF379">
    <property type="entry name" value="HEXOSYLTRANSFERASE-RELATED"/>
    <property type="match status" value="1"/>
</dbReference>
<evidence type="ECO:0000256" key="1">
    <source>
        <dbReference type="ARBA" id="ARBA00004323"/>
    </source>
</evidence>
<evidence type="ECO:0000256" key="2">
    <source>
        <dbReference type="ARBA" id="ARBA00008661"/>
    </source>
</evidence>
<dbReference type="GO" id="GO:0016758">
    <property type="term" value="F:hexosyltransferase activity"/>
    <property type="evidence" value="ECO:0007669"/>
    <property type="project" value="InterPro"/>
</dbReference>